<reference evidence="2" key="1">
    <citation type="submission" date="2020-05" db="EMBL/GenBank/DDBJ databases">
        <authorList>
            <person name="Chiriac C."/>
            <person name="Salcher M."/>
            <person name="Ghai R."/>
            <person name="Kavagutti S V."/>
        </authorList>
    </citation>
    <scope>NUCLEOTIDE SEQUENCE</scope>
</reference>
<dbReference type="EMBL" id="CAFBLX010000006">
    <property type="protein sequence ID" value="CAB4874796.1"/>
    <property type="molecule type" value="Genomic_DNA"/>
</dbReference>
<evidence type="ECO:0000256" key="1">
    <source>
        <dbReference type="SAM" id="Phobius"/>
    </source>
</evidence>
<gene>
    <name evidence="2" type="ORF">UFOPK3472_00170</name>
</gene>
<sequence length="139" mass="14767">MRISALGPPRLRTVIAVAAVLYLLAHTIAQCGIAWEQDHHSDGVHIVSSSSQAAAELSPNHAHIDDGSPHMAHDTNTVIAMPRSDNPPRPSTIAAVAAMAFAVVLVAMSAPRISRAPPDLPIPIRHGRTVLNELCINRC</sequence>
<dbReference type="AlphaFoldDB" id="A0A6J7DVU8"/>
<evidence type="ECO:0000313" key="2">
    <source>
        <dbReference type="EMBL" id="CAB4874796.1"/>
    </source>
</evidence>
<proteinExistence type="predicted"/>
<dbReference type="InterPro" id="IPR058714">
    <property type="entry name" value="LpqS"/>
</dbReference>
<name>A0A6J7DVU8_9ZZZZ</name>
<dbReference type="Pfam" id="PF26327">
    <property type="entry name" value="LpqS"/>
    <property type="match status" value="1"/>
</dbReference>
<feature type="transmembrane region" description="Helical" evidence="1">
    <location>
        <begin position="91"/>
        <end position="110"/>
    </location>
</feature>
<keyword evidence="1" id="KW-0472">Membrane</keyword>
<keyword evidence="1" id="KW-0812">Transmembrane</keyword>
<organism evidence="2">
    <name type="scientific">freshwater metagenome</name>
    <dbReference type="NCBI Taxonomy" id="449393"/>
    <lineage>
        <taxon>unclassified sequences</taxon>
        <taxon>metagenomes</taxon>
        <taxon>ecological metagenomes</taxon>
    </lineage>
</organism>
<protein>
    <submittedName>
        <fullName evidence="2">Unannotated protein</fullName>
    </submittedName>
</protein>
<keyword evidence="1" id="KW-1133">Transmembrane helix</keyword>
<accession>A0A6J7DVU8</accession>